<dbReference type="Proteomes" id="UP000570361">
    <property type="component" value="Unassembled WGS sequence"/>
</dbReference>
<dbReference type="RefSeq" id="WP_183603170.1">
    <property type="nucleotide sequence ID" value="NZ_JACHXK010000016.1"/>
</dbReference>
<evidence type="ECO:0000313" key="2">
    <source>
        <dbReference type="Proteomes" id="UP000570361"/>
    </source>
</evidence>
<gene>
    <name evidence="1" type="ORF">FHS18_005174</name>
</gene>
<dbReference type="EMBL" id="JACHXK010000016">
    <property type="protein sequence ID" value="MBB3113071.1"/>
    <property type="molecule type" value="Genomic_DNA"/>
</dbReference>
<keyword evidence="2" id="KW-1185">Reference proteome</keyword>
<protein>
    <submittedName>
        <fullName evidence="1">Uncharacterized protein</fullName>
    </submittedName>
</protein>
<dbReference type="Gene3D" id="3.50.50.60">
    <property type="entry name" value="FAD/NAD(P)-binding domain"/>
    <property type="match status" value="1"/>
</dbReference>
<organism evidence="1 2">
    <name type="scientific">Paenibacillus phyllosphaerae</name>
    <dbReference type="NCBI Taxonomy" id="274593"/>
    <lineage>
        <taxon>Bacteria</taxon>
        <taxon>Bacillati</taxon>
        <taxon>Bacillota</taxon>
        <taxon>Bacilli</taxon>
        <taxon>Bacillales</taxon>
        <taxon>Paenibacillaceae</taxon>
        <taxon>Paenibacillus</taxon>
    </lineage>
</organism>
<sequence>MNSNVQIVFRKSAPVYGGNRTQEVILRQIGNIFFKLPHFLKKKLRQIADMTVPIAHFLKPYVDGKVPQISSTSIERAVALDNRVQLELSNGDRIIADHVIVATGFIINFDKLPFLDTELKSAIVRETGSIEYPRLNEHFESSISGLYFAGPLSSRSHGPTFRFILGLGKTSKTIINSIRRR</sequence>
<evidence type="ECO:0000313" key="1">
    <source>
        <dbReference type="EMBL" id="MBB3113071.1"/>
    </source>
</evidence>
<dbReference type="SUPFAM" id="SSF51905">
    <property type="entry name" value="FAD/NAD(P)-binding domain"/>
    <property type="match status" value="1"/>
</dbReference>
<dbReference type="AlphaFoldDB" id="A0A7W5B368"/>
<comment type="caution">
    <text evidence="1">The sequence shown here is derived from an EMBL/GenBank/DDBJ whole genome shotgun (WGS) entry which is preliminary data.</text>
</comment>
<reference evidence="1 2" key="1">
    <citation type="submission" date="2020-08" db="EMBL/GenBank/DDBJ databases">
        <title>Genomic Encyclopedia of Type Strains, Phase III (KMG-III): the genomes of soil and plant-associated and newly described type strains.</title>
        <authorList>
            <person name="Whitman W."/>
        </authorList>
    </citation>
    <scope>NUCLEOTIDE SEQUENCE [LARGE SCALE GENOMIC DNA]</scope>
    <source>
        <strain evidence="1 2">CECT 5862</strain>
    </source>
</reference>
<accession>A0A7W5B368</accession>
<proteinExistence type="predicted"/>
<dbReference type="InterPro" id="IPR036188">
    <property type="entry name" value="FAD/NAD-bd_sf"/>
</dbReference>
<name>A0A7W5B368_9BACL</name>